<evidence type="ECO:0000256" key="3">
    <source>
        <dbReference type="ARBA" id="ARBA00022982"/>
    </source>
</evidence>
<dbReference type="Gene3D" id="2.60.40.420">
    <property type="entry name" value="Cupredoxins - blue copper proteins"/>
    <property type="match status" value="1"/>
</dbReference>
<dbReference type="InterPro" id="IPR028871">
    <property type="entry name" value="BlueCu_1_BS"/>
</dbReference>
<dbReference type="SUPFAM" id="SSF49503">
    <property type="entry name" value="Cupredoxins"/>
    <property type="match status" value="1"/>
</dbReference>
<dbReference type="Gene3D" id="2.60.40.10">
    <property type="entry name" value="Immunoglobulins"/>
    <property type="match status" value="3"/>
</dbReference>
<organism evidence="5 6">
    <name type="scientific">Prauserella marina</name>
    <dbReference type="NCBI Taxonomy" id="530584"/>
    <lineage>
        <taxon>Bacteria</taxon>
        <taxon>Bacillati</taxon>
        <taxon>Actinomycetota</taxon>
        <taxon>Actinomycetes</taxon>
        <taxon>Pseudonocardiales</taxon>
        <taxon>Pseudonocardiaceae</taxon>
        <taxon>Prauserella</taxon>
    </lineage>
</organism>
<dbReference type="InterPro" id="IPR058094">
    <property type="entry name" value="Ig-like_OmpL47-like"/>
</dbReference>
<dbReference type="GO" id="GO:0005975">
    <property type="term" value="P:carbohydrate metabolic process"/>
    <property type="evidence" value="ECO:0007669"/>
    <property type="project" value="UniProtKB-ARBA"/>
</dbReference>
<protein>
    <submittedName>
        <fullName evidence="5">Ig-like domain (Group 3)</fullName>
    </submittedName>
</protein>
<dbReference type="InterPro" id="IPR013783">
    <property type="entry name" value="Ig-like_fold"/>
</dbReference>
<dbReference type="KEGG" id="pmad:BAY61_16635"/>
<keyword evidence="4" id="KW-0186">Copper</keyword>
<keyword evidence="2" id="KW-0479">Metal-binding</keyword>
<keyword evidence="1" id="KW-0813">Transport</keyword>
<dbReference type="AlphaFoldDB" id="A0A222VRI8"/>
<sequence length="716" mass="74314">MAIRRGSAALLSLLVALVWLVPSAFADDAKDAGRPSVPQTQQVQRAQVQPAQAQVLTWTGNNSLNEYGEAPTTATAGAATLVFENSVATGNTSGMTHTLTFDTSTPGYNHDVDVDIVASPFDANGGRHEVQVNLSPGKYRFFCAIPGHQQMQGVLTVTEGGEQDTTAPTVTAEVTGDQDAEGNYLGSATVSVSAEDAESGVAGIEYAVGEGDFQPYSEPVTLAEPGDYTVQYRATDNAGNTSDPGSVSFTVAEGEPEDNTPPEVTAELAGNQDADGNYLGAATVILNAQDAGSGVAGIEYDLDGAGFADYSEPVRVTELGEHTVAYRATDNAGNVSEAGSATFTVIEGSQDDTTPPHVMAEVTGQQDGDGNYVGSAAVNLTAHDAESGVDTVEYSLDGGMYTPYTEPVVVSAIGSHTVEYRATDLAGNTSEPGSVSFAVVEGQPDDTAPTVTAEVTGEQDGDGAYLGAATVVISAEDAESGVASVEYALGESEFTGYTDPVEVTEPGEHTVAYRATDNAGNVSEAGSVTFTVVEGSQEDTTAPETSIRITGEQDWEWSYIDLAKITLLAEDDESGVALIEYSFGEGSFRPYRIPLTVLDPGEYTVHYRATDNAGNTSEVGTARFRIVADGVHCTVSDARETVVVGDTDTGVANVDTGNGCTINDLIVEEAGYPDQAAFVSHVRQVARDLEAQGVITAQERKAIVSAARGVPVPSAA</sequence>
<dbReference type="GO" id="GO:0005507">
    <property type="term" value="F:copper ion binding"/>
    <property type="evidence" value="ECO:0007669"/>
    <property type="project" value="InterPro"/>
</dbReference>
<dbReference type="PANTHER" id="PTHR24273:SF32">
    <property type="entry name" value="HYALIN"/>
    <property type="match status" value="1"/>
</dbReference>
<evidence type="ECO:0000256" key="2">
    <source>
        <dbReference type="ARBA" id="ARBA00022723"/>
    </source>
</evidence>
<dbReference type="EMBL" id="FMZE01000005">
    <property type="protein sequence ID" value="SDD05763.1"/>
    <property type="molecule type" value="Genomic_DNA"/>
</dbReference>
<dbReference type="InterPro" id="IPR008972">
    <property type="entry name" value="Cupredoxin"/>
</dbReference>
<dbReference type="Pfam" id="PF12245">
    <property type="entry name" value="Big_3_2"/>
    <property type="match status" value="1"/>
</dbReference>
<name>A0A222VRI8_9PSEU</name>
<dbReference type="PANTHER" id="PTHR24273">
    <property type="entry name" value="FI04643P-RELATED"/>
    <property type="match status" value="1"/>
</dbReference>
<evidence type="ECO:0000256" key="1">
    <source>
        <dbReference type="ARBA" id="ARBA00022448"/>
    </source>
</evidence>
<dbReference type="Pfam" id="PF00127">
    <property type="entry name" value="Copper-bind"/>
    <property type="match status" value="1"/>
</dbReference>
<reference evidence="5 6" key="1">
    <citation type="submission" date="2016-10" db="EMBL/GenBank/DDBJ databases">
        <authorList>
            <person name="de Groot N.N."/>
        </authorList>
    </citation>
    <scope>NUCLEOTIDE SEQUENCE [LARGE SCALE GENOMIC DNA]</scope>
    <source>
        <strain evidence="5 6">CGMCC 4.5506</strain>
    </source>
</reference>
<accession>A0A222VRI8</accession>
<dbReference type="InterPro" id="IPR022038">
    <property type="entry name" value="Ig-like_bact"/>
</dbReference>
<dbReference type="NCBIfam" id="NF047446">
    <property type="entry name" value="barrel_OmpL47"/>
    <property type="match status" value="5"/>
</dbReference>
<dbReference type="STRING" id="530584.SAMN05421630_105376"/>
<dbReference type="RefSeq" id="WP_091804938.1">
    <property type="nucleotide sequence ID" value="NZ_CP016353.1"/>
</dbReference>
<dbReference type="PROSITE" id="PS00196">
    <property type="entry name" value="COPPER_BLUE"/>
    <property type="match status" value="1"/>
</dbReference>
<evidence type="ECO:0000313" key="5">
    <source>
        <dbReference type="EMBL" id="SDD05763.1"/>
    </source>
</evidence>
<keyword evidence="6" id="KW-1185">Reference proteome</keyword>
<proteinExistence type="predicted"/>
<dbReference type="Proteomes" id="UP000199494">
    <property type="component" value="Unassembled WGS sequence"/>
</dbReference>
<evidence type="ECO:0000256" key="4">
    <source>
        <dbReference type="ARBA" id="ARBA00023008"/>
    </source>
</evidence>
<gene>
    <name evidence="5" type="ORF">SAMN05421630_105376</name>
</gene>
<dbReference type="GO" id="GO:0009055">
    <property type="term" value="F:electron transfer activity"/>
    <property type="evidence" value="ECO:0007669"/>
    <property type="project" value="InterPro"/>
</dbReference>
<keyword evidence="3" id="KW-0249">Electron transport</keyword>
<evidence type="ECO:0000313" key="6">
    <source>
        <dbReference type="Proteomes" id="UP000199494"/>
    </source>
</evidence>
<dbReference type="InterPro" id="IPR000923">
    <property type="entry name" value="BlueCu_1"/>
</dbReference>